<protein>
    <submittedName>
        <fullName evidence="1">Uncharacterized protein</fullName>
    </submittedName>
</protein>
<dbReference type="Proteomes" id="UP000324222">
    <property type="component" value="Unassembled WGS sequence"/>
</dbReference>
<reference evidence="1 2" key="1">
    <citation type="submission" date="2019-05" db="EMBL/GenBank/DDBJ databases">
        <title>Another draft genome of Portunus trituberculatus and its Hox gene families provides insights of decapod evolution.</title>
        <authorList>
            <person name="Jeong J.-H."/>
            <person name="Song I."/>
            <person name="Kim S."/>
            <person name="Choi T."/>
            <person name="Kim D."/>
            <person name="Ryu S."/>
            <person name="Kim W."/>
        </authorList>
    </citation>
    <scope>NUCLEOTIDE SEQUENCE [LARGE SCALE GENOMIC DNA]</scope>
    <source>
        <tissue evidence="1">Muscle</tissue>
    </source>
</reference>
<dbReference type="EMBL" id="VSRR010105964">
    <property type="protein sequence ID" value="MPC96435.1"/>
    <property type="molecule type" value="Genomic_DNA"/>
</dbReference>
<gene>
    <name evidence="1" type="ORF">E2C01_091693</name>
</gene>
<sequence length="56" mass="5974">MWRGMWCGPERGDVCWGGVLGPGVVSDVAGSGRGRGCGKVGACWIQERHTWATIQV</sequence>
<evidence type="ECO:0000313" key="1">
    <source>
        <dbReference type="EMBL" id="MPC96435.1"/>
    </source>
</evidence>
<name>A0A5B7JPB2_PORTR</name>
<evidence type="ECO:0000313" key="2">
    <source>
        <dbReference type="Proteomes" id="UP000324222"/>
    </source>
</evidence>
<comment type="caution">
    <text evidence="1">The sequence shown here is derived from an EMBL/GenBank/DDBJ whole genome shotgun (WGS) entry which is preliminary data.</text>
</comment>
<keyword evidence="2" id="KW-1185">Reference proteome</keyword>
<organism evidence="1 2">
    <name type="scientific">Portunus trituberculatus</name>
    <name type="common">Swimming crab</name>
    <name type="synonym">Neptunus trituberculatus</name>
    <dbReference type="NCBI Taxonomy" id="210409"/>
    <lineage>
        <taxon>Eukaryota</taxon>
        <taxon>Metazoa</taxon>
        <taxon>Ecdysozoa</taxon>
        <taxon>Arthropoda</taxon>
        <taxon>Crustacea</taxon>
        <taxon>Multicrustacea</taxon>
        <taxon>Malacostraca</taxon>
        <taxon>Eumalacostraca</taxon>
        <taxon>Eucarida</taxon>
        <taxon>Decapoda</taxon>
        <taxon>Pleocyemata</taxon>
        <taxon>Brachyura</taxon>
        <taxon>Eubrachyura</taxon>
        <taxon>Portunoidea</taxon>
        <taxon>Portunidae</taxon>
        <taxon>Portuninae</taxon>
        <taxon>Portunus</taxon>
    </lineage>
</organism>
<proteinExistence type="predicted"/>
<dbReference type="AlphaFoldDB" id="A0A5B7JPB2"/>
<accession>A0A5B7JPB2</accession>